<comment type="caution">
    <text evidence="11">The sequence shown here is derived from an EMBL/GenBank/DDBJ whole genome shotgun (WGS) entry which is preliminary data.</text>
</comment>
<evidence type="ECO:0000256" key="9">
    <source>
        <dbReference type="PIRSR" id="PIRSR001549-1"/>
    </source>
</evidence>
<comment type="subcellular location">
    <subcellularLocation>
        <location evidence="1 8">Cytoplasm</location>
    </subcellularLocation>
</comment>
<feature type="binding site" evidence="9">
    <location>
        <position position="129"/>
    </location>
    <ligand>
        <name>L-histidine</name>
        <dbReference type="ChEBI" id="CHEBI:57595"/>
    </ligand>
</feature>
<evidence type="ECO:0000256" key="4">
    <source>
        <dbReference type="ARBA" id="ARBA00011496"/>
    </source>
</evidence>
<feature type="binding site" evidence="9">
    <location>
        <begin position="81"/>
        <end position="83"/>
    </location>
    <ligand>
        <name>L-histidine</name>
        <dbReference type="ChEBI" id="CHEBI:57595"/>
    </ligand>
</feature>
<evidence type="ECO:0000256" key="5">
    <source>
        <dbReference type="ARBA" id="ARBA00020397"/>
    </source>
</evidence>
<keyword evidence="8" id="KW-0368">Histidine biosynthesis</keyword>
<feature type="domain" description="Aminoacyl-transfer RNA synthetases class-II family profile" evidence="10">
    <location>
        <begin position="37"/>
        <end position="321"/>
    </location>
</feature>
<dbReference type="UniPathway" id="UPA00031">
    <property type="reaction ID" value="UER00006"/>
</dbReference>
<protein>
    <recommendedName>
        <fullName evidence="5 8">ATP phosphoribosyltransferase regulatory subunit</fullName>
    </recommendedName>
</protein>
<dbReference type="GO" id="GO:0140096">
    <property type="term" value="F:catalytic activity, acting on a protein"/>
    <property type="evidence" value="ECO:0007669"/>
    <property type="project" value="UniProtKB-ARBA"/>
</dbReference>
<dbReference type="RefSeq" id="WP_120190926.1">
    <property type="nucleotide sequence ID" value="NZ_MCHY01000011.1"/>
</dbReference>
<dbReference type="Pfam" id="PF13393">
    <property type="entry name" value="tRNA-synt_His"/>
    <property type="match status" value="1"/>
</dbReference>
<dbReference type="EMBL" id="MCHY01000011">
    <property type="protein sequence ID" value="RKD21809.1"/>
    <property type="molecule type" value="Genomic_DNA"/>
</dbReference>
<evidence type="ECO:0000256" key="1">
    <source>
        <dbReference type="ARBA" id="ARBA00004496"/>
    </source>
</evidence>
<dbReference type="GO" id="GO:0004821">
    <property type="term" value="F:histidine-tRNA ligase activity"/>
    <property type="evidence" value="ECO:0007669"/>
    <property type="project" value="TreeGrafter"/>
</dbReference>
<gene>
    <name evidence="8" type="primary">hisZ</name>
    <name evidence="11" type="ORF">BEP19_14435</name>
</gene>
<dbReference type="GO" id="GO:0005737">
    <property type="term" value="C:cytoplasm"/>
    <property type="evidence" value="ECO:0007669"/>
    <property type="project" value="UniProtKB-SubCell"/>
</dbReference>
<feature type="binding site" evidence="9">
    <location>
        <position position="125"/>
    </location>
    <ligand>
        <name>L-histidine</name>
        <dbReference type="ChEBI" id="CHEBI:57595"/>
    </ligand>
</feature>
<keyword evidence="6 8" id="KW-0963">Cytoplasm</keyword>
<keyword evidence="11" id="KW-0808">Transferase</keyword>
<dbReference type="OrthoDB" id="9800814at2"/>
<dbReference type="GO" id="GO:0016757">
    <property type="term" value="F:glycosyltransferase activity"/>
    <property type="evidence" value="ECO:0007669"/>
    <property type="project" value="UniProtKB-KW"/>
</dbReference>
<dbReference type="SUPFAM" id="SSF55681">
    <property type="entry name" value="Class II aaRS and biotin synthetases"/>
    <property type="match status" value="1"/>
</dbReference>
<dbReference type="PROSITE" id="PS50862">
    <property type="entry name" value="AA_TRNA_LIGASE_II"/>
    <property type="match status" value="1"/>
</dbReference>
<sequence>MSKPLSFEKPLGMRDYLPDLLAKQRDIEYRVNQCMMRWGYQEILTPTLEYYETVGEASATLDNRLFKLLDRQGRTLVMRPDVTTPIARVVSSLLKDEPRPLRLMYNTSVFRAQHHEAGRNAEFTQSGVELIGDETIDADAEVIALASEALRAAGLEKFKIVVGHVGFIEGLLEETVPKEEDRVRLKERLHQFDYVGFREDVDNLPIAATEKERLIGLLKLRGGINRLADAEALTVNGRAREAVRNLQQLWLALEAYEVTEYIMFDLNLLSSLDYYTGILFEGYAKDQGWPVCGGGRYDQLISRFGVDNPSTGFAIKMDRLIEASPLQPQSTERKMYIIYDQQTRAQAIRKARELRGEAIVIMGTVPPSAPVDGLIDLRGGGVDA</sequence>
<keyword evidence="12" id="KW-1185">Reference proteome</keyword>
<comment type="pathway">
    <text evidence="2 8">Amino-acid biosynthesis; L-histidine biosynthesis; L-histidine from 5-phospho-alpha-D-ribose 1-diphosphate: step 1/9.</text>
</comment>
<dbReference type="InterPro" id="IPR041715">
    <property type="entry name" value="HisRS-like_core"/>
</dbReference>
<comment type="subunit">
    <text evidence="4 8">Heteromultimer composed of HisG and HisZ subunits.</text>
</comment>
<dbReference type="NCBIfam" id="TIGR00443">
    <property type="entry name" value="hisZ_biosyn_reg"/>
    <property type="match status" value="1"/>
</dbReference>
<evidence type="ECO:0000313" key="11">
    <source>
        <dbReference type="EMBL" id="RKD21809.1"/>
    </source>
</evidence>
<dbReference type="InterPro" id="IPR004516">
    <property type="entry name" value="HisRS/HisZ"/>
</dbReference>
<dbReference type="GO" id="GO:0006427">
    <property type="term" value="P:histidyl-tRNA aminoacylation"/>
    <property type="evidence" value="ECO:0007669"/>
    <property type="project" value="TreeGrafter"/>
</dbReference>
<evidence type="ECO:0000259" key="10">
    <source>
        <dbReference type="PROSITE" id="PS50862"/>
    </source>
</evidence>
<dbReference type="PANTHER" id="PTHR43707">
    <property type="entry name" value="HISTIDYL-TRNA SYNTHETASE"/>
    <property type="match status" value="1"/>
</dbReference>
<evidence type="ECO:0000256" key="2">
    <source>
        <dbReference type="ARBA" id="ARBA00004667"/>
    </source>
</evidence>
<dbReference type="InterPro" id="IPR004517">
    <property type="entry name" value="HisZ"/>
</dbReference>
<dbReference type="NCBIfam" id="NF008941">
    <property type="entry name" value="PRK12292.2-4"/>
    <property type="match status" value="1"/>
</dbReference>
<evidence type="ECO:0000256" key="8">
    <source>
        <dbReference type="HAMAP-Rule" id="MF_00125"/>
    </source>
</evidence>
<name>A0A419SEQ0_9BACL</name>
<dbReference type="GO" id="GO:0000105">
    <property type="term" value="P:L-histidine biosynthetic process"/>
    <property type="evidence" value="ECO:0007669"/>
    <property type="project" value="UniProtKB-UniRule"/>
</dbReference>
<proteinExistence type="inferred from homology"/>
<keyword evidence="8" id="KW-0028">Amino-acid biosynthesis</keyword>
<organism evidence="11 12">
    <name type="scientific">Ammoniphilus oxalaticus</name>
    <dbReference type="NCBI Taxonomy" id="66863"/>
    <lineage>
        <taxon>Bacteria</taxon>
        <taxon>Bacillati</taxon>
        <taxon>Bacillota</taxon>
        <taxon>Bacilli</taxon>
        <taxon>Bacillales</taxon>
        <taxon>Paenibacillaceae</taxon>
        <taxon>Aneurinibacillus group</taxon>
        <taxon>Ammoniphilus</taxon>
    </lineage>
</organism>
<dbReference type="CDD" id="cd00773">
    <property type="entry name" value="HisRS-like_core"/>
    <property type="match status" value="1"/>
</dbReference>
<reference evidence="11 12" key="1">
    <citation type="submission" date="2016-08" db="EMBL/GenBank/DDBJ databases">
        <title>Novel Firmicute Genomes.</title>
        <authorList>
            <person name="Poppleton D.I."/>
            <person name="Gribaldo S."/>
        </authorList>
    </citation>
    <scope>NUCLEOTIDE SEQUENCE [LARGE SCALE GENOMIC DNA]</scope>
    <source>
        <strain evidence="11 12">RAOx-1</strain>
    </source>
</reference>
<feature type="binding site" evidence="9">
    <location>
        <begin position="274"/>
        <end position="275"/>
    </location>
    <ligand>
        <name>L-histidine</name>
        <dbReference type="ChEBI" id="CHEBI:57595"/>
    </ligand>
</feature>
<dbReference type="HAMAP" id="MF_00125">
    <property type="entry name" value="HisZ"/>
    <property type="match status" value="1"/>
</dbReference>
<comment type="function">
    <text evidence="7 8">Required for the first step of histidine biosynthesis. May allow the feedback regulation of ATP phosphoribosyltransferase activity by histidine.</text>
</comment>
<evidence type="ECO:0000256" key="7">
    <source>
        <dbReference type="ARBA" id="ARBA00025246"/>
    </source>
</evidence>
<evidence type="ECO:0000256" key="3">
    <source>
        <dbReference type="ARBA" id="ARBA00005539"/>
    </source>
</evidence>
<accession>A0A419SEQ0</accession>
<comment type="similarity">
    <text evidence="3 8">Belongs to the class-II aminoacyl-tRNA synthetase family. HisZ subfamily.</text>
</comment>
<evidence type="ECO:0000313" key="12">
    <source>
        <dbReference type="Proteomes" id="UP000284219"/>
    </source>
</evidence>
<dbReference type="PANTHER" id="PTHR43707:SF1">
    <property type="entry name" value="HISTIDINE--TRNA LIGASE, MITOCHONDRIAL-RELATED"/>
    <property type="match status" value="1"/>
</dbReference>
<comment type="miscellaneous">
    <text evidence="8">This function is generally fulfilled by the C-terminal part of HisG, which is missing in some bacteria such as this one.</text>
</comment>
<dbReference type="InterPro" id="IPR045864">
    <property type="entry name" value="aa-tRNA-synth_II/BPL/LPL"/>
</dbReference>
<keyword evidence="11" id="KW-0328">Glycosyltransferase</keyword>
<evidence type="ECO:0000256" key="6">
    <source>
        <dbReference type="ARBA" id="ARBA00022490"/>
    </source>
</evidence>
<dbReference type="Gene3D" id="3.30.930.10">
    <property type="entry name" value="Bira Bifunctional Protein, Domain 2"/>
    <property type="match status" value="1"/>
</dbReference>
<feature type="binding site" evidence="9">
    <location>
        <position position="111"/>
    </location>
    <ligand>
        <name>L-histidine</name>
        <dbReference type="ChEBI" id="CHEBI:57595"/>
    </ligand>
</feature>
<dbReference type="InterPro" id="IPR006195">
    <property type="entry name" value="aa-tRNA-synth_II"/>
</dbReference>
<dbReference type="PIRSF" id="PIRSF001549">
    <property type="entry name" value="His-tRNA_synth"/>
    <property type="match status" value="1"/>
</dbReference>
<dbReference type="AlphaFoldDB" id="A0A419SEQ0"/>
<dbReference type="Proteomes" id="UP000284219">
    <property type="component" value="Unassembled WGS sequence"/>
</dbReference>